<gene>
    <name evidence="3" type="ORF">GLRG_01555</name>
</gene>
<evidence type="ECO:0000256" key="2">
    <source>
        <dbReference type="SAM" id="SignalP"/>
    </source>
</evidence>
<organism evidence="4">
    <name type="scientific">Colletotrichum graminicola (strain M1.001 / M2 / FGSC 10212)</name>
    <name type="common">Maize anthracnose fungus</name>
    <name type="synonym">Glomerella graminicola</name>
    <dbReference type="NCBI Taxonomy" id="645133"/>
    <lineage>
        <taxon>Eukaryota</taxon>
        <taxon>Fungi</taxon>
        <taxon>Dikarya</taxon>
        <taxon>Ascomycota</taxon>
        <taxon>Pezizomycotina</taxon>
        <taxon>Sordariomycetes</taxon>
        <taxon>Hypocreomycetidae</taxon>
        <taxon>Glomerellales</taxon>
        <taxon>Glomerellaceae</taxon>
        <taxon>Colletotrichum</taxon>
        <taxon>Colletotrichum graminicola species complex</taxon>
    </lineage>
</organism>
<dbReference type="VEuPathDB" id="FungiDB:GLRG_01555"/>
<evidence type="ECO:0000313" key="4">
    <source>
        <dbReference type="Proteomes" id="UP000008782"/>
    </source>
</evidence>
<evidence type="ECO:0000313" key="3">
    <source>
        <dbReference type="EMBL" id="EFQ26411.1"/>
    </source>
</evidence>
<feature type="compositionally biased region" description="Pro residues" evidence="1">
    <location>
        <begin position="57"/>
        <end position="76"/>
    </location>
</feature>
<sequence length="106" mass="11375">SRLLMVLGLAGFVAAFPRIQARSDKCPQTICIDGINTQCSTRWGGCYDRCKPDTRPTMPPCNPTPGPPSITKPPSTPTAKPTPGDSCSTRTICRDFIDDCGHMYGG</sequence>
<evidence type="ECO:0000256" key="1">
    <source>
        <dbReference type="SAM" id="MobiDB-lite"/>
    </source>
</evidence>
<protein>
    <submittedName>
        <fullName evidence="3">Uncharacterized protein</fullName>
    </submittedName>
</protein>
<dbReference type="STRING" id="645133.E3Q6G3"/>
<feature type="region of interest" description="Disordered" evidence="1">
    <location>
        <begin position="57"/>
        <end position="87"/>
    </location>
</feature>
<dbReference type="eggNOG" id="ENOG502SN2C">
    <property type="taxonomic scope" value="Eukaryota"/>
</dbReference>
<keyword evidence="2" id="KW-0732">Signal</keyword>
<feature type="non-terminal residue" evidence="3">
    <location>
        <position position="1"/>
    </location>
</feature>
<dbReference type="AlphaFoldDB" id="E3Q6G3"/>
<dbReference type="Proteomes" id="UP000008782">
    <property type="component" value="Unassembled WGS sequence"/>
</dbReference>
<dbReference type="GeneID" id="24406920"/>
<proteinExistence type="predicted"/>
<dbReference type="OrthoDB" id="3924764at2759"/>
<reference evidence="4" key="1">
    <citation type="journal article" date="2012" name="Nat. Genet.">
        <title>Lifestyle transitions in plant pathogenic Colletotrichum fungi deciphered by genome and transcriptome analyses.</title>
        <authorList>
            <person name="O'Connell R.J."/>
            <person name="Thon M.R."/>
            <person name="Hacquard S."/>
            <person name="Amyotte S.G."/>
            <person name="Kleemann J."/>
            <person name="Torres M.F."/>
            <person name="Damm U."/>
            <person name="Buiate E.A."/>
            <person name="Epstein L."/>
            <person name="Alkan N."/>
            <person name="Altmueller J."/>
            <person name="Alvarado-Balderrama L."/>
            <person name="Bauser C.A."/>
            <person name="Becker C."/>
            <person name="Birren B.W."/>
            <person name="Chen Z."/>
            <person name="Choi J."/>
            <person name="Crouch J.A."/>
            <person name="Duvick J.P."/>
            <person name="Farman M.A."/>
            <person name="Gan P."/>
            <person name="Heiman D."/>
            <person name="Henrissat B."/>
            <person name="Howard R.J."/>
            <person name="Kabbage M."/>
            <person name="Koch C."/>
            <person name="Kracher B."/>
            <person name="Kubo Y."/>
            <person name="Law A.D."/>
            <person name="Lebrun M.-H."/>
            <person name="Lee Y.-H."/>
            <person name="Miyara I."/>
            <person name="Moore N."/>
            <person name="Neumann U."/>
            <person name="Nordstroem K."/>
            <person name="Panaccione D.G."/>
            <person name="Panstruga R."/>
            <person name="Place M."/>
            <person name="Proctor R.H."/>
            <person name="Prusky D."/>
            <person name="Rech G."/>
            <person name="Reinhardt R."/>
            <person name="Rollins J.A."/>
            <person name="Rounsley S."/>
            <person name="Schardl C.L."/>
            <person name="Schwartz D.C."/>
            <person name="Shenoy N."/>
            <person name="Shirasu K."/>
            <person name="Sikhakolli U.R."/>
            <person name="Stueber K."/>
            <person name="Sukno S.A."/>
            <person name="Sweigard J.A."/>
            <person name="Takano Y."/>
            <person name="Takahara H."/>
            <person name="Trail F."/>
            <person name="van der Does H.C."/>
            <person name="Voll L.M."/>
            <person name="Will I."/>
            <person name="Young S."/>
            <person name="Zeng Q."/>
            <person name="Zhang J."/>
            <person name="Zhou S."/>
            <person name="Dickman M.B."/>
            <person name="Schulze-Lefert P."/>
            <person name="Ver Loren van Themaat E."/>
            <person name="Ma L.-J."/>
            <person name="Vaillancourt L.J."/>
        </authorList>
    </citation>
    <scope>NUCLEOTIDE SEQUENCE [LARGE SCALE GENOMIC DNA]</scope>
    <source>
        <strain evidence="4">M1.001 / M2 / FGSC 10212</strain>
    </source>
</reference>
<dbReference type="EMBL" id="GG697334">
    <property type="protein sequence ID" value="EFQ26411.1"/>
    <property type="molecule type" value="Genomic_DNA"/>
</dbReference>
<feature type="chain" id="PRO_5003180133" evidence="2">
    <location>
        <begin position="22"/>
        <end position="106"/>
    </location>
</feature>
<dbReference type="HOGENOM" id="CLU_141128_0_0_1"/>
<keyword evidence="4" id="KW-1185">Reference proteome</keyword>
<accession>E3Q6G3</accession>
<dbReference type="RefSeq" id="XP_008090431.1">
    <property type="nucleotide sequence ID" value="XM_008092240.1"/>
</dbReference>
<feature type="signal peptide" evidence="2">
    <location>
        <begin position="1"/>
        <end position="21"/>
    </location>
</feature>
<name>E3Q6G3_COLGM</name>